<dbReference type="GO" id="GO:0008270">
    <property type="term" value="F:zinc ion binding"/>
    <property type="evidence" value="ECO:0007669"/>
    <property type="project" value="UniProtKB-KW"/>
</dbReference>
<keyword evidence="10" id="KW-1185">Reference proteome</keyword>
<feature type="region of interest" description="Disordered" evidence="7">
    <location>
        <begin position="1"/>
        <end position="48"/>
    </location>
</feature>
<evidence type="ECO:0000256" key="3">
    <source>
        <dbReference type="ARBA" id="ARBA00022737"/>
    </source>
</evidence>
<dbReference type="GO" id="GO:0000981">
    <property type="term" value="F:DNA-binding transcription factor activity, RNA polymerase II-specific"/>
    <property type="evidence" value="ECO:0007669"/>
    <property type="project" value="InterPro"/>
</dbReference>
<dbReference type="EMBL" id="SGPJ01000047">
    <property type="protein sequence ID" value="THH00545.1"/>
    <property type="molecule type" value="Genomic_DNA"/>
</dbReference>
<dbReference type="GO" id="GO:0000978">
    <property type="term" value="F:RNA polymerase II cis-regulatory region sequence-specific DNA binding"/>
    <property type="evidence" value="ECO:0007669"/>
    <property type="project" value="InterPro"/>
</dbReference>
<evidence type="ECO:0000256" key="2">
    <source>
        <dbReference type="ARBA" id="ARBA00022723"/>
    </source>
</evidence>
<gene>
    <name evidence="9" type="ORF">EW026_g2014</name>
</gene>
<dbReference type="InterPro" id="IPR007219">
    <property type="entry name" value="XnlR_reg_dom"/>
</dbReference>
<dbReference type="GO" id="GO:0000785">
    <property type="term" value="C:chromatin"/>
    <property type="evidence" value="ECO:0007669"/>
    <property type="project" value="TreeGrafter"/>
</dbReference>
<sequence>MQRDGGGDNASAFPSPTAGPSAQPAHGGIFVSPSSAPQRFHNPLTGSPSEFDFIPQAPNIPASTSLANYMDQARSVPSSYASSIYSDTTDNFPPTRGDSLTSFAQDALEVNNQLNALFSTELFDKFFCDAFEESSVHSLDGSQAVYGLNDMLNDGGNQLPYAAETVDMQPFMGSMPPPDFDLYNLETNFMSAAAISTGTISNISPVFPDPTVEPSVIPYPSEFQNYTHLFYTMFLAQIPIMHVPTFTIDGKPQILISAMQACGALYVRTQAAAKFIEQTLASARDQLVGEFARNPTKSEDQVHLILAVVLLQTIGLFHQQPEQRSHSSIYHGMLVMMIRQSGLIERATDWVPPITDGPAGDSAWRDWALHETTKRALLLSYLHDCCHCIYFTLRPTFLRNEMTVPLPCDDLLWNASSMPEWKFALQRRSPYGSAQERLRPSGLQTTLSRLADISSGPEIQLPLVVTPFAHFVLAHAILRKLFEDCVEKRPMDPQQEGFSIQFMLHNWLQSWMNSPDTPRYAEGEPIFLHDALPFYWIAQVTLLAYQENLPPFATSSGAPGASALGEAKFRLVKEWLKHIREFLCKGEQGPTLFWDELTKIRMKNADLAREASLASGSVASDDSRGLLGFFAGEA</sequence>
<evidence type="ECO:0000256" key="1">
    <source>
        <dbReference type="ARBA" id="ARBA00004123"/>
    </source>
</evidence>
<evidence type="ECO:0000256" key="5">
    <source>
        <dbReference type="ARBA" id="ARBA00022833"/>
    </source>
</evidence>
<organism evidence="9 10">
    <name type="scientific">Hermanssonia centrifuga</name>
    <dbReference type="NCBI Taxonomy" id="98765"/>
    <lineage>
        <taxon>Eukaryota</taxon>
        <taxon>Fungi</taxon>
        <taxon>Dikarya</taxon>
        <taxon>Basidiomycota</taxon>
        <taxon>Agaricomycotina</taxon>
        <taxon>Agaricomycetes</taxon>
        <taxon>Polyporales</taxon>
        <taxon>Meruliaceae</taxon>
        <taxon>Hermanssonia</taxon>
    </lineage>
</organism>
<comment type="subcellular location">
    <subcellularLocation>
        <location evidence="1">Nucleus</location>
    </subcellularLocation>
</comment>
<dbReference type="Proteomes" id="UP000309038">
    <property type="component" value="Unassembled WGS sequence"/>
</dbReference>
<dbReference type="Pfam" id="PF04082">
    <property type="entry name" value="Fungal_trans"/>
    <property type="match status" value="1"/>
</dbReference>
<keyword evidence="6" id="KW-0539">Nucleus</keyword>
<dbReference type="GO" id="GO:0005634">
    <property type="term" value="C:nucleus"/>
    <property type="evidence" value="ECO:0007669"/>
    <property type="project" value="UniProtKB-SubCell"/>
</dbReference>
<proteinExistence type="predicted"/>
<evidence type="ECO:0000313" key="9">
    <source>
        <dbReference type="EMBL" id="THH00545.1"/>
    </source>
</evidence>
<evidence type="ECO:0000256" key="4">
    <source>
        <dbReference type="ARBA" id="ARBA00022771"/>
    </source>
</evidence>
<dbReference type="PANTHER" id="PTHR40626">
    <property type="entry name" value="MIP31509P"/>
    <property type="match status" value="1"/>
</dbReference>
<evidence type="ECO:0000313" key="10">
    <source>
        <dbReference type="Proteomes" id="UP000309038"/>
    </source>
</evidence>
<feature type="domain" description="Xylanolytic transcriptional activator regulatory" evidence="8">
    <location>
        <begin position="229"/>
        <end position="483"/>
    </location>
</feature>
<accession>A0A4S4KPN0</accession>
<dbReference type="GO" id="GO:0006351">
    <property type="term" value="P:DNA-templated transcription"/>
    <property type="evidence" value="ECO:0007669"/>
    <property type="project" value="InterPro"/>
</dbReference>
<dbReference type="InterPro" id="IPR051059">
    <property type="entry name" value="VerF-like"/>
</dbReference>
<dbReference type="PANTHER" id="PTHR40626:SF11">
    <property type="entry name" value="ZINC FINGER PROTEIN YPR022C"/>
    <property type="match status" value="1"/>
</dbReference>
<evidence type="ECO:0000256" key="6">
    <source>
        <dbReference type="ARBA" id="ARBA00023242"/>
    </source>
</evidence>
<evidence type="ECO:0000256" key="7">
    <source>
        <dbReference type="SAM" id="MobiDB-lite"/>
    </source>
</evidence>
<comment type="caution">
    <text evidence="9">The sequence shown here is derived from an EMBL/GenBank/DDBJ whole genome shotgun (WGS) entry which is preliminary data.</text>
</comment>
<keyword evidence="4" id="KW-0863">Zinc-finger</keyword>
<reference evidence="9 10" key="1">
    <citation type="submission" date="2019-02" db="EMBL/GenBank/DDBJ databases">
        <title>Genome sequencing of the rare red list fungi Phlebia centrifuga.</title>
        <authorList>
            <person name="Buettner E."/>
            <person name="Kellner H."/>
        </authorList>
    </citation>
    <scope>NUCLEOTIDE SEQUENCE [LARGE SCALE GENOMIC DNA]</scope>
    <source>
        <strain evidence="9 10">DSM 108282</strain>
    </source>
</reference>
<dbReference type="CDD" id="cd12148">
    <property type="entry name" value="fungal_TF_MHR"/>
    <property type="match status" value="1"/>
</dbReference>
<protein>
    <recommendedName>
        <fullName evidence="8">Xylanolytic transcriptional activator regulatory domain-containing protein</fullName>
    </recommendedName>
</protein>
<keyword evidence="5" id="KW-0862">Zinc</keyword>
<keyword evidence="3" id="KW-0677">Repeat</keyword>
<keyword evidence="2" id="KW-0479">Metal-binding</keyword>
<evidence type="ECO:0000259" key="8">
    <source>
        <dbReference type="Pfam" id="PF04082"/>
    </source>
</evidence>
<name>A0A4S4KPN0_9APHY</name>
<dbReference type="AlphaFoldDB" id="A0A4S4KPN0"/>